<reference evidence="2 3" key="1">
    <citation type="submission" date="2023-08" db="EMBL/GenBank/DDBJ databases">
        <title>Draft genome sequence of Algoriphagus taiwanensis.</title>
        <authorList>
            <person name="Takatani N."/>
            <person name="Hosokawa M."/>
            <person name="Sawabe T."/>
        </authorList>
    </citation>
    <scope>NUCLEOTIDE SEQUENCE [LARGE SCALE GENOMIC DNA]</scope>
    <source>
        <strain evidence="2 3">JCM 19755</strain>
    </source>
</reference>
<name>A0ABQ6PXY8_9BACT</name>
<keyword evidence="1" id="KW-0472">Membrane</keyword>
<accession>A0ABQ6PXY8</accession>
<feature type="transmembrane region" description="Helical" evidence="1">
    <location>
        <begin position="6"/>
        <end position="25"/>
    </location>
</feature>
<keyword evidence="1" id="KW-0812">Transmembrane</keyword>
<gene>
    <name evidence="2" type="ORF">Ataiwa_10940</name>
</gene>
<comment type="caution">
    <text evidence="2">The sequence shown here is derived from an EMBL/GenBank/DDBJ whole genome shotgun (WGS) entry which is preliminary data.</text>
</comment>
<proteinExistence type="predicted"/>
<dbReference type="EMBL" id="BTPE01000003">
    <property type="protein sequence ID" value="GMQ32822.1"/>
    <property type="molecule type" value="Genomic_DNA"/>
</dbReference>
<sequence length="35" mass="3874">MNTSALILVILTQGTILGITAYCFYRVLKKPDQTS</sequence>
<organism evidence="2 3">
    <name type="scientific">Algoriphagus taiwanensis</name>
    <dbReference type="NCBI Taxonomy" id="1445656"/>
    <lineage>
        <taxon>Bacteria</taxon>
        <taxon>Pseudomonadati</taxon>
        <taxon>Bacteroidota</taxon>
        <taxon>Cytophagia</taxon>
        <taxon>Cytophagales</taxon>
        <taxon>Cyclobacteriaceae</taxon>
        <taxon>Algoriphagus</taxon>
    </lineage>
</organism>
<keyword evidence="3" id="KW-1185">Reference proteome</keyword>
<protein>
    <submittedName>
        <fullName evidence="2">Uncharacterized protein</fullName>
    </submittedName>
</protein>
<keyword evidence="1" id="KW-1133">Transmembrane helix</keyword>
<dbReference type="Proteomes" id="UP001307705">
    <property type="component" value="Unassembled WGS sequence"/>
</dbReference>
<evidence type="ECO:0000256" key="1">
    <source>
        <dbReference type="SAM" id="Phobius"/>
    </source>
</evidence>
<evidence type="ECO:0000313" key="3">
    <source>
        <dbReference type="Proteomes" id="UP001307705"/>
    </source>
</evidence>
<evidence type="ECO:0000313" key="2">
    <source>
        <dbReference type="EMBL" id="GMQ32822.1"/>
    </source>
</evidence>